<accession>A0ABP3L4P1</accession>
<dbReference type="EMBL" id="BAAABY010000051">
    <property type="protein sequence ID" value="GAA0492421.1"/>
    <property type="molecule type" value="Genomic_DNA"/>
</dbReference>
<proteinExistence type="predicted"/>
<keyword evidence="2" id="KW-1185">Reference proteome</keyword>
<organism evidence="1 2">
    <name type="scientific">Streptomyces olivaceiscleroticus</name>
    <dbReference type="NCBI Taxonomy" id="68245"/>
    <lineage>
        <taxon>Bacteria</taxon>
        <taxon>Bacillati</taxon>
        <taxon>Actinomycetota</taxon>
        <taxon>Actinomycetes</taxon>
        <taxon>Kitasatosporales</taxon>
        <taxon>Streptomycetaceae</taxon>
        <taxon>Streptomyces</taxon>
    </lineage>
</organism>
<comment type="caution">
    <text evidence="1">The sequence shown here is derived from an EMBL/GenBank/DDBJ whole genome shotgun (WGS) entry which is preliminary data.</text>
</comment>
<reference evidence="2" key="1">
    <citation type="journal article" date="2019" name="Int. J. Syst. Evol. Microbiol.">
        <title>The Global Catalogue of Microorganisms (GCM) 10K type strain sequencing project: providing services to taxonomists for standard genome sequencing and annotation.</title>
        <authorList>
            <consortium name="The Broad Institute Genomics Platform"/>
            <consortium name="The Broad Institute Genome Sequencing Center for Infectious Disease"/>
            <person name="Wu L."/>
            <person name="Ma J."/>
        </authorList>
    </citation>
    <scope>NUCLEOTIDE SEQUENCE [LARGE SCALE GENOMIC DNA]</scope>
    <source>
        <strain evidence="2">JCM 4805</strain>
    </source>
</reference>
<dbReference type="Proteomes" id="UP001500909">
    <property type="component" value="Unassembled WGS sequence"/>
</dbReference>
<gene>
    <name evidence="1" type="ORF">GCM10010361_67070</name>
</gene>
<evidence type="ECO:0000313" key="2">
    <source>
        <dbReference type="Proteomes" id="UP001500909"/>
    </source>
</evidence>
<sequence length="135" mass="14675">MTLAGDQGPSATGPVLLRDRCLRVHDAGPRFGLMAGVAHASLAVAALVPQQGRTQRRAQAAGRLPAQTDRLPDLVLCSTARRTGETLREQRCRCLRTEMPYVFRKPMGRRTLVLQSPPRSQAARVMESGAEMGGR</sequence>
<name>A0ABP3L4P1_9ACTN</name>
<evidence type="ECO:0000313" key="1">
    <source>
        <dbReference type="EMBL" id="GAA0492421.1"/>
    </source>
</evidence>
<protein>
    <submittedName>
        <fullName evidence="1">Uncharacterized protein</fullName>
    </submittedName>
</protein>